<name>A0ABY1PD86_9FLAO</name>
<sequence length="227" mass="26271">MLKSELRQYLRWKGKVLCSVDISNSQPYLLQSLMNVELFERCNMAYRINAVNPTINTARLKNLITSISSKKDVVSFNQIVTSGRFYENFGKLLKENGELIGVADEKIKEEVKRIIFTTFFSKNSAIRYKSVIKLFKRTFPNVYKVISAIKKGKHNTLAVVLQNLEAGIILHNVCRKLNKKHPAVPLFTLHDSVITTEDNVELIEKTIQQTMKKFFDKKVSLKIERWE</sequence>
<evidence type="ECO:0000313" key="1">
    <source>
        <dbReference type="EMBL" id="SMP31259.1"/>
    </source>
</evidence>
<dbReference type="Proteomes" id="UP001157960">
    <property type="component" value="Unassembled WGS sequence"/>
</dbReference>
<comment type="caution">
    <text evidence="1">The sequence shown here is derived from an EMBL/GenBank/DDBJ whole genome shotgun (WGS) entry which is preliminary data.</text>
</comment>
<protein>
    <recommendedName>
        <fullName evidence="3">DNA-directed DNA polymerase family A palm domain-containing protein</fullName>
    </recommendedName>
</protein>
<organism evidence="1 2">
    <name type="scientific">Chryseobacterium profundimaris</name>
    <dbReference type="NCBI Taxonomy" id="1387275"/>
    <lineage>
        <taxon>Bacteria</taxon>
        <taxon>Pseudomonadati</taxon>
        <taxon>Bacteroidota</taxon>
        <taxon>Flavobacteriia</taxon>
        <taxon>Flavobacteriales</taxon>
        <taxon>Weeksellaceae</taxon>
        <taxon>Chryseobacterium group</taxon>
        <taxon>Chryseobacterium</taxon>
    </lineage>
</organism>
<proteinExistence type="predicted"/>
<gene>
    <name evidence="1" type="ORF">SAMN06264346_11399</name>
</gene>
<reference evidence="1 2" key="1">
    <citation type="submission" date="2017-05" db="EMBL/GenBank/DDBJ databases">
        <authorList>
            <person name="Varghese N."/>
            <person name="Submissions S."/>
        </authorList>
    </citation>
    <scope>NUCLEOTIDE SEQUENCE [LARGE SCALE GENOMIC DNA]</scope>
    <source>
        <strain evidence="1 2">DSM 28214</strain>
    </source>
</reference>
<evidence type="ECO:0000313" key="2">
    <source>
        <dbReference type="Proteomes" id="UP001157960"/>
    </source>
</evidence>
<keyword evidence="2" id="KW-1185">Reference proteome</keyword>
<dbReference type="EMBL" id="FXTZ01000013">
    <property type="protein sequence ID" value="SMP31259.1"/>
    <property type="molecule type" value="Genomic_DNA"/>
</dbReference>
<accession>A0ABY1PD86</accession>
<evidence type="ECO:0008006" key="3">
    <source>
        <dbReference type="Google" id="ProtNLM"/>
    </source>
</evidence>